<dbReference type="CDD" id="cd16017">
    <property type="entry name" value="LptA"/>
    <property type="match status" value="1"/>
</dbReference>
<keyword evidence="2" id="KW-1003">Cell membrane</keyword>
<dbReference type="InterPro" id="IPR058130">
    <property type="entry name" value="PEA_transf_C"/>
</dbReference>
<dbReference type="SUPFAM" id="SSF53649">
    <property type="entry name" value="Alkaline phosphatase-like"/>
    <property type="match status" value="1"/>
</dbReference>
<feature type="transmembrane region" description="Helical" evidence="7">
    <location>
        <begin position="56"/>
        <end position="79"/>
    </location>
</feature>
<evidence type="ECO:0000256" key="6">
    <source>
        <dbReference type="ARBA" id="ARBA00023136"/>
    </source>
</evidence>
<feature type="transmembrane region" description="Helical" evidence="7">
    <location>
        <begin position="30"/>
        <end position="47"/>
    </location>
</feature>
<dbReference type="InterPro" id="IPR000917">
    <property type="entry name" value="Sulfatase_N"/>
</dbReference>
<evidence type="ECO:0000256" key="4">
    <source>
        <dbReference type="ARBA" id="ARBA00022692"/>
    </source>
</evidence>
<evidence type="ECO:0000313" key="9">
    <source>
        <dbReference type="EMBL" id="MBL1407809.1"/>
    </source>
</evidence>
<feature type="domain" description="Sulfatase N-terminal" evidence="8">
    <location>
        <begin position="212"/>
        <end position="447"/>
    </location>
</feature>
<dbReference type="Gene3D" id="3.40.720.10">
    <property type="entry name" value="Alkaline Phosphatase, subunit A"/>
    <property type="match status" value="1"/>
</dbReference>
<protein>
    <submittedName>
        <fullName evidence="9">Sulfatase-like hydrolase/transferase</fullName>
    </submittedName>
</protein>
<dbReference type="PANTHER" id="PTHR30443:SF0">
    <property type="entry name" value="PHOSPHOETHANOLAMINE TRANSFERASE EPTA"/>
    <property type="match status" value="1"/>
</dbReference>
<name>A0ABS1QZC8_9SPHI</name>
<evidence type="ECO:0000256" key="3">
    <source>
        <dbReference type="ARBA" id="ARBA00022679"/>
    </source>
</evidence>
<keyword evidence="4 7" id="KW-0812">Transmembrane</keyword>
<dbReference type="InterPro" id="IPR040423">
    <property type="entry name" value="PEA_transferase"/>
</dbReference>
<comment type="subcellular location">
    <subcellularLocation>
        <location evidence="1">Cell membrane</location>
        <topology evidence="1">Multi-pass membrane protein</topology>
    </subcellularLocation>
</comment>
<feature type="transmembrane region" description="Helical" evidence="7">
    <location>
        <begin position="136"/>
        <end position="155"/>
    </location>
</feature>
<evidence type="ECO:0000256" key="7">
    <source>
        <dbReference type="SAM" id="Phobius"/>
    </source>
</evidence>
<sequence>MRGLLLYFALFFNGFIYYLSLEKTYFEELLIISLVMFTFYIFLGYLYRRGGIVARCLVVIGLILLSFNQVLAITTSLIYQSKFTYGMALSLLNTNWGEAWSMISTMMLAVFLFVVLFTFHYFVVNNIPNYLASSRSTVYIMFLWLLIPLCSMVYYQSKSSVVESRWSAFFRNTMFFNFRTLSQAADERLELSEIRSYKADYSNMILEKQRVKNIVMVIGESARRQNMSLYGYHRLTTPHQDKRKQEMKLYGNLVSQAGITLLSVPMLLSTVAEDNYNLGKSQFGDNILRLANHLNYRTYWLSTQEQGNMYVSTVSNMASFADDTKWFAGYDEILLNEVDKILTERADEHNLIILHINGSHSNACDKYPSEHHVLSSDSSVIDCYDNSVRYTDHILGSIFDKLENHDAALVYLSDHAEKLHNNRFIHSDSKEGTEIPYYIWYSPLVAPELVDKGRIDTLESLRINYYEIARLLGVNTSGIRKNGNIRYLKSDLSVVDYEKLNP</sequence>
<keyword evidence="10" id="KW-1185">Reference proteome</keyword>
<dbReference type="PANTHER" id="PTHR30443">
    <property type="entry name" value="INNER MEMBRANE PROTEIN"/>
    <property type="match status" value="1"/>
</dbReference>
<keyword evidence="3" id="KW-0808">Transferase</keyword>
<evidence type="ECO:0000256" key="5">
    <source>
        <dbReference type="ARBA" id="ARBA00022989"/>
    </source>
</evidence>
<dbReference type="EMBL" id="JAERTY010000002">
    <property type="protein sequence ID" value="MBL1407809.1"/>
    <property type="molecule type" value="Genomic_DNA"/>
</dbReference>
<feature type="transmembrane region" description="Helical" evidence="7">
    <location>
        <begin position="99"/>
        <end position="124"/>
    </location>
</feature>
<dbReference type="Pfam" id="PF00884">
    <property type="entry name" value="Sulfatase"/>
    <property type="match status" value="1"/>
</dbReference>
<evidence type="ECO:0000259" key="8">
    <source>
        <dbReference type="Pfam" id="PF00884"/>
    </source>
</evidence>
<proteinExistence type="predicted"/>
<keyword evidence="5 7" id="KW-1133">Transmembrane helix</keyword>
<reference evidence="9 10" key="1">
    <citation type="submission" date="2021-01" db="EMBL/GenBank/DDBJ databases">
        <title>C459-1 draft genome sequence.</title>
        <authorList>
            <person name="Zhang X.-F."/>
        </authorList>
    </citation>
    <scope>NUCLEOTIDE SEQUENCE [LARGE SCALE GENOMIC DNA]</scope>
    <source>
        <strain evidence="10">C459-1</strain>
    </source>
</reference>
<organism evidence="9 10">
    <name type="scientific">Sphingobacterium faecale</name>
    <dbReference type="NCBI Taxonomy" id="2803775"/>
    <lineage>
        <taxon>Bacteria</taxon>
        <taxon>Pseudomonadati</taxon>
        <taxon>Bacteroidota</taxon>
        <taxon>Sphingobacteriia</taxon>
        <taxon>Sphingobacteriales</taxon>
        <taxon>Sphingobacteriaceae</taxon>
        <taxon>Sphingobacterium</taxon>
    </lineage>
</organism>
<comment type="caution">
    <text evidence="9">The sequence shown here is derived from an EMBL/GenBank/DDBJ whole genome shotgun (WGS) entry which is preliminary data.</text>
</comment>
<evidence type="ECO:0000313" key="10">
    <source>
        <dbReference type="Proteomes" id="UP000625283"/>
    </source>
</evidence>
<dbReference type="Proteomes" id="UP000625283">
    <property type="component" value="Unassembled WGS sequence"/>
</dbReference>
<gene>
    <name evidence="9" type="ORF">JKG61_03510</name>
</gene>
<dbReference type="RefSeq" id="WP_202101618.1">
    <property type="nucleotide sequence ID" value="NZ_JAERTY010000002.1"/>
</dbReference>
<evidence type="ECO:0000256" key="2">
    <source>
        <dbReference type="ARBA" id="ARBA00022475"/>
    </source>
</evidence>
<evidence type="ECO:0000256" key="1">
    <source>
        <dbReference type="ARBA" id="ARBA00004651"/>
    </source>
</evidence>
<keyword evidence="6 7" id="KW-0472">Membrane</keyword>
<accession>A0ABS1QZC8</accession>
<dbReference type="InterPro" id="IPR017850">
    <property type="entry name" value="Alkaline_phosphatase_core_sf"/>
</dbReference>